<protein>
    <recommendedName>
        <fullName evidence="3">Reverse transcriptase domain-containing protein</fullName>
    </recommendedName>
</protein>
<gene>
    <name evidence="1" type="ORF">SYNPS1DRAFT_13991</name>
</gene>
<dbReference type="OrthoDB" id="5595758at2759"/>
<name>A0A4P9Z236_9FUNG</name>
<dbReference type="AlphaFoldDB" id="A0A4P9Z236"/>
<evidence type="ECO:0000313" key="2">
    <source>
        <dbReference type="Proteomes" id="UP000278143"/>
    </source>
</evidence>
<reference evidence="2" key="1">
    <citation type="journal article" date="2018" name="Nat. Microbiol.">
        <title>Leveraging single-cell genomics to expand the fungal tree of life.</title>
        <authorList>
            <person name="Ahrendt S.R."/>
            <person name="Quandt C.A."/>
            <person name="Ciobanu D."/>
            <person name="Clum A."/>
            <person name="Salamov A."/>
            <person name="Andreopoulos B."/>
            <person name="Cheng J.F."/>
            <person name="Woyke T."/>
            <person name="Pelin A."/>
            <person name="Henrissat B."/>
            <person name="Reynolds N.K."/>
            <person name="Benny G.L."/>
            <person name="Smith M.E."/>
            <person name="James T.Y."/>
            <person name="Grigoriev I.V."/>
        </authorList>
    </citation>
    <scope>NUCLEOTIDE SEQUENCE [LARGE SCALE GENOMIC DNA]</scope>
    <source>
        <strain evidence="2">Benny S71-1</strain>
    </source>
</reference>
<dbReference type="Proteomes" id="UP000278143">
    <property type="component" value="Unassembled WGS sequence"/>
</dbReference>
<feature type="non-terminal residue" evidence="1">
    <location>
        <position position="163"/>
    </location>
</feature>
<accession>A0A4P9Z236</accession>
<evidence type="ECO:0000313" key="1">
    <source>
        <dbReference type="EMBL" id="RKP26577.1"/>
    </source>
</evidence>
<sequence length="163" mass="18491">MCLLRNRMTGIQLPGLALKLSAFADDLAVAVSSPEDAATMRRCFLLHEKASDARLNDDKTIAMPIGRPSFTVSYRTLQPTEPTRYLGILFTSQGLATDVMLQRMEDGIRITTERWKDRRLSLVGRSLLTNTCLLAKLWFTAHAVPLPRSFEKRILKIVRPFVW</sequence>
<proteinExistence type="predicted"/>
<dbReference type="EMBL" id="KZ989385">
    <property type="protein sequence ID" value="RKP26577.1"/>
    <property type="molecule type" value="Genomic_DNA"/>
</dbReference>
<keyword evidence="2" id="KW-1185">Reference proteome</keyword>
<organism evidence="1 2">
    <name type="scientific">Syncephalis pseudoplumigaleata</name>
    <dbReference type="NCBI Taxonomy" id="1712513"/>
    <lineage>
        <taxon>Eukaryota</taxon>
        <taxon>Fungi</taxon>
        <taxon>Fungi incertae sedis</taxon>
        <taxon>Zoopagomycota</taxon>
        <taxon>Zoopagomycotina</taxon>
        <taxon>Zoopagomycetes</taxon>
        <taxon>Zoopagales</taxon>
        <taxon>Piptocephalidaceae</taxon>
        <taxon>Syncephalis</taxon>
    </lineage>
</organism>
<evidence type="ECO:0008006" key="3">
    <source>
        <dbReference type="Google" id="ProtNLM"/>
    </source>
</evidence>